<sequence>MGQPNCSVLRIADCKQEKLAKSIFTNVSQFNINIIARF</sequence>
<accession>A0A7S9SP32</accession>
<dbReference type="Proteomes" id="UP000594446">
    <property type="component" value="Segment"/>
</dbReference>
<evidence type="ECO:0000313" key="1">
    <source>
        <dbReference type="EMBL" id="QPI14960.1"/>
    </source>
</evidence>
<dbReference type="EMBL" id="MW006478">
    <property type="protein sequence ID" value="QPI14960.1"/>
    <property type="molecule type" value="Genomic_DNA"/>
</dbReference>
<name>A0A7S9SP32_9CAUD</name>
<protein>
    <submittedName>
        <fullName evidence="1">Uncharacterized protein</fullName>
    </submittedName>
</protein>
<gene>
    <name evidence="1" type="ORF">GECvBN3_gp136c</name>
</gene>
<reference evidence="1 2" key="1">
    <citation type="submission" date="2020-09" db="EMBL/GenBank/DDBJ databases">
        <authorList>
            <person name="Makalatia K."/>
            <person name="Wagemans J."/>
        </authorList>
    </citation>
    <scope>NUCLEOTIDE SEQUENCE [LARGE SCALE GENOMIC DNA]</scope>
</reference>
<dbReference type="GeneID" id="99978573"/>
<dbReference type="RefSeq" id="YP_011815891.1">
    <property type="nucleotide sequence ID" value="NC_103212.1"/>
</dbReference>
<proteinExistence type="predicted"/>
<keyword evidence="2" id="KW-1185">Reference proteome</keyword>
<organism evidence="1 2">
    <name type="scientific">Salmonella phage GEC_vB_N3</name>
    <dbReference type="NCBI Taxonomy" id="2777377"/>
    <lineage>
        <taxon>Viruses</taxon>
        <taxon>Duplodnaviria</taxon>
        <taxon>Heunggongvirae</taxon>
        <taxon>Uroviricota</taxon>
        <taxon>Caudoviricetes</taxon>
        <taxon>Demerecviridae</taxon>
        <taxon>Markadamsvirinae</taxon>
        <taxon>Epseptimavirus</taxon>
        <taxon>Epseptimavirus N3</taxon>
    </lineage>
</organism>
<evidence type="ECO:0000313" key="2">
    <source>
        <dbReference type="Proteomes" id="UP000594446"/>
    </source>
</evidence>